<dbReference type="InterPro" id="IPR036163">
    <property type="entry name" value="HMA_dom_sf"/>
</dbReference>
<evidence type="ECO:0000259" key="1">
    <source>
        <dbReference type="PROSITE" id="PS50846"/>
    </source>
</evidence>
<feature type="domain" description="HMA" evidence="1">
    <location>
        <begin position="63"/>
        <end position="129"/>
    </location>
</feature>
<evidence type="ECO:0000313" key="3">
    <source>
        <dbReference type="Proteomes" id="UP000462014"/>
    </source>
</evidence>
<protein>
    <recommendedName>
        <fullName evidence="1">HMA domain-containing protein</fullName>
    </recommendedName>
</protein>
<proteinExistence type="predicted"/>
<dbReference type="PROSITE" id="PS50846">
    <property type="entry name" value="HMA_2"/>
    <property type="match status" value="1"/>
</dbReference>
<dbReference type="SUPFAM" id="SSF55008">
    <property type="entry name" value="HMA, heavy metal-associated domain"/>
    <property type="match status" value="1"/>
</dbReference>
<dbReference type="Gene3D" id="3.30.70.100">
    <property type="match status" value="1"/>
</dbReference>
<dbReference type="GO" id="GO:0046872">
    <property type="term" value="F:metal ion binding"/>
    <property type="evidence" value="ECO:0007669"/>
    <property type="project" value="InterPro"/>
</dbReference>
<dbReference type="CDD" id="cd00371">
    <property type="entry name" value="HMA"/>
    <property type="match status" value="1"/>
</dbReference>
<dbReference type="InterPro" id="IPR006121">
    <property type="entry name" value="HMA_dom"/>
</dbReference>
<sequence length="132" mass="14674">MPMIHTKVLQKPTNRLVLARMKKTIPAAIIFNIRKREKTRKMKPAARTAKISILITREEQRMSKPILFKTTMKCDGCVTAVTPGLNALKEVKSWKADVSGAEKTLTIDAEESAIPKVVAALEKAGFKAERIS</sequence>
<keyword evidence="3" id="KW-1185">Reference proteome</keyword>
<name>A0A7K1SZ15_9SPHI</name>
<dbReference type="EMBL" id="WPIK01000012">
    <property type="protein sequence ID" value="MVN22543.1"/>
    <property type="molecule type" value="Genomic_DNA"/>
</dbReference>
<dbReference type="Proteomes" id="UP000462014">
    <property type="component" value="Unassembled WGS sequence"/>
</dbReference>
<accession>A0A7K1SZ15</accession>
<dbReference type="Pfam" id="PF00403">
    <property type="entry name" value="HMA"/>
    <property type="match status" value="1"/>
</dbReference>
<gene>
    <name evidence="2" type="ORF">GO621_13480</name>
</gene>
<reference evidence="2 3" key="1">
    <citation type="submission" date="2019-12" db="EMBL/GenBank/DDBJ databases">
        <title>Mucilaginibacter sp. HMF7410 genome sequencing and assembly.</title>
        <authorList>
            <person name="Kang H."/>
            <person name="Cha I."/>
            <person name="Kim H."/>
            <person name="Joh K."/>
        </authorList>
    </citation>
    <scope>NUCLEOTIDE SEQUENCE [LARGE SCALE GENOMIC DNA]</scope>
    <source>
        <strain evidence="2 3">HMF7410</strain>
    </source>
</reference>
<dbReference type="AlphaFoldDB" id="A0A7K1SZ15"/>
<organism evidence="2 3">
    <name type="scientific">Mucilaginibacter arboris</name>
    <dbReference type="NCBI Taxonomy" id="2682090"/>
    <lineage>
        <taxon>Bacteria</taxon>
        <taxon>Pseudomonadati</taxon>
        <taxon>Bacteroidota</taxon>
        <taxon>Sphingobacteriia</taxon>
        <taxon>Sphingobacteriales</taxon>
        <taxon>Sphingobacteriaceae</taxon>
        <taxon>Mucilaginibacter</taxon>
    </lineage>
</organism>
<evidence type="ECO:0000313" key="2">
    <source>
        <dbReference type="EMBL" id="MVN22543.1"/>
    </source>
</evidence>
<comment type="caution">
    <text evidence="2">The sequence shown here is derived from an EMBL/GenBank/DDBJ whole genome shotgun (WGS) entry which is preliminary data.</text>
</comment>